<dbReference type="GO" id="GO:0090729">
    <property type="term" value="F:toxin activity"/>
    <property type="evidence" value="ECO:0007669"/>
    <property type="project" value="UniProtKB-KW"/>
</dbReference>
<comment type="similarity">
    <text evidence="7 8">Belongs to the PINc/VapC protein family.</text>
</comment>
<evidence type="ECO:0000256" key="4">
    <source>
        <dbReference type="ARBA" id="ARBA00022723"/>
    </source>
</evidence>
<dbReference type="GO" id="GO:0016787">
    <property type="term" value="F:hydrolase activity"/>
    <property type="evidence" value="ECO:0007669"/>
    <property type="project" value="UniProtKB-KW"/>
</dbReference>
<keyword evidence="4 8" id="KW-0479">Metal-binding</keyword>
<evidence type="ECO:0000259" key="9">
    <source>
        <dbReference type="Pfam" id="PF01850"/>
    </source>
</evidence>
<dbReference type="PANTHER" id="PTHR33653:SF1">
    <property type="entry name" value="RIBONUCLEASE VAPC2"/>
    <property type="match status" value="1"/>
</dbReference>
<dbReference type="GO" id="GO:0000287">
    <property type="term" value="F:magnesium ion binding"/>
    <property type="evidence" value="ECO:0007669"/>
    <property type="project" value="UniProtKB-UniRule"/>
</dbReference>
<sequence length="124" mass="13741">MRYLLDTNCCIYLFSGTHRGLIRRVSETSQGEIALSAITYAELILGSNRGRQPDRGALQLLVAQMPVLPFDDAAADMYGSLPIKRGSFDRLIAAHALSLDLTFVTHNVADFDDVPDLKVEDWTI</sequence>
<dbReference type="EC" id="3.1.-.-" evidence="8"/>
<keyword evidence="3 8" id="KW-0540">Nuclease</keyword>
<gene>
    <name evidence="8" type="primary">vapC</name>
    <name evidence="10" type="ORF">M529_07645</name>
</gene>
<dbReference type="InterPro" id="IPR050556">
    <property type="entry name" value="Type_II_TA_system_RNase"/>
</dbReference>
<dbReference type="AlphaFoldDB" id="T0J444"/>
<evidence type="ECO:0000256" key="6">
    <source>
        <dbReference type="ARBA" id="ARBA00022842"/>
    </source>
</evidence>
<dbReference type="PANTHER" id="PTHR33653">
    <property type="entry name" value="RIBONUCLEASE VAPC2"/>
    <property type="match status" value="1"/>
</dbReference>
<keyword evidence="11" id="KW-1185">Reference proteome</keyword>
<dbReference type="PATRIC" id="fig|1346791.3.peg.1465"/>
<feature type="domain" description="PIN" evidence="9">
    <location>
        <begin position="3"/>
        <end position="115"/>
    </location>
</feature>
<dbReference type="eggNOG" id="COG1487">
    <property type="taxonomic scope" value="Bacteria"/>
</dbReference>
<proteinExistence type="inferred from homology"/>
<keyword evidence="2 8" id="KW-1277">Toxin-antitoxin system</keyword>
<dbReference type="STRING" id="1346791.M529_07645"/>
<dbReference type="OrthoDB" id="9796690at2"/>
<dbReference type="Proteomes" id="UP000015523">
    <property type="component" value="Unassembled WGS sequence"/>
</dbReference>
<name>T0J444_9SPHN</name>
<dbReference type="Gene3D" id="3.40.50.1010">
    <property type="entry name" value="5'-nuclease"/>
    <property type="match status" value="1"/>
</dbReference>
<evidence type="ECO:0000313" key="11">
    <source>
        <dbReference type="Proteomes" id="UP000015523"/>
    </source>
</evidence>
<evidence type="ECO:0000256" key="3">
    <source>
        <dbReference type="ARBA" id="ARBA00022722"/>
    </source>
</evidence>
<dbReference type="Pfam" id="PF01850">
    <property type="entry name" value="PIN"/>
    <property type="match status" value="1"/>
</dbReference>
<comment type="cofactor">
    <cofactor evidence="1 8">
        <name>Mg(2+)</name>
        <dbReference type="ChEBI" id="CHEBI:18420"/>
    </cofactor>
</comment>
<evidence type="ECO:0000256" key="1">
    <source>
        <dbReference type="ARBA" id="ARBA00001946"/>
    </source>
</evidence>
<reference evidence="10 11" key="1">
    <citation type="journal article" date="2013" name="Genome Announc.">
        <title>Draft Genome Sequence of Sphingobium ummariense Strain RL-3, a Hexachlorocyclohexane-Degrading Bacterium.</title>
        <authorList>
            <person name="Kohli P."/>
            <person name="Dua A."/>
            <person name="Sangwan N."/>
            <person name="Oldach P."/>
            <person name="Khurana J.P."/>
            <person name="Lal R."/>
        </authorList>
    </citation>
    <scope>NUCLEOTIDE SEQUENCE [LARGE SCALE GENOMIC DNA]</scope>
    <source>
        <strain evidence="10 11">RL-3</strain>
    </source>
</reference>
<dbReference type="InterPro" id="IPR022907">
    <property type="entry name" value="VapC_family"/>
</dbReference>
<dbReference type="InterPro" id="IPR002716">
    <property type="entry name" value="PIN_dom"/>
</dbReference>
<dbReference type="SUPFAM" id="SSF88723">
    <property type="entry name" value="PIN domain-like"/>
    <property type="match status" value="1"/>
</dbReference>
<keyword evidence="5 8" id="KW-0378">Hydrolase</keyword>
<evidence type="ECO:0000256" key="8">
    <source>
        <dbReference type="HAMAP-Rule" id="MF_00265"/>
    </source>
</evidence>
<feature type="binding site" evidence="8">
    <location>
        <position position="6"/>
    </location>
    <ligand>
        <name>Mg(2+)</name>
        <dbReference type="ChEBI" id="CHEBI:18420"/>
    </ligand>
</feature>
<dbReference type="HAMAP" id="MF_00265">
    <property type="entry name" value="VapC_Nob1"/>
    <property type="match status" value="1"/>
</dbReference>
<dbReference type="GO" id="GO:0004540">
    <property type="term" value="F:RNA nuclease activity"/>
    <property type="evidence" value="ECO:0007669"/>
    <property type="project" value="InterPro"/>
</dbReference>
<organism evidence="10 11">
    <name type="scientific">Sphingobium ummariense RL-3</name>
    <dbReference type="NCBI Taxonomy" id="1346791"/>
    <lineage>
        <taxon>Bacteria</taxon>
        <taxon>Pseudomonadati</taxon>
        <taxon>Pseudomonadota</taxon>
        <taxon>Alphaproteobacteria</taxon>
        <taxon>Sphingomonadales</taxon>
        <taxon>Sphingomonadaceae</taxon>
        <taxon>Sphingobium</taxon>
    </lineage>
</organism>
<evidence type="ECO:0000256" key="7">
    <source>
        <dbReference type="ARBA" id="ARBA00038093"/>
    </source>
</evidence>
<comment type="function">
    <text evidence="8">Toxic component of a toxin-antitoxin (TA) system. An RNase.</text>
</comment>
<dbReference type="InterPro" id="IPR029060">
    <property type="entry name" value="PIN-like_dom_sf"/>
</dbReference>
<evidence type="ECO:0000313" key="10">
    <source>
        <dbReference type="EMBL" id="EQB32701.1"/>
    </source>
</evidence>
<comment type="caution">
    <text evidence="10">The sequence shown here is derived from an EMBL/GenBank/DDBJ whole genome shotgun (WGS) entry which is preliminary data.</text>
</comment>
<keyword evidence="8" id="KW-0800">Toxin</keyword>
<dbReference type="CDD" id="cd18736">
    <property type="entry name" value="PIN_CcVapC1-like"/>
    <property type="match status" value="1"/>
</dbReference>
<dbReference type="EMBL" id="AUWY01000058">
    <property type="protein sequence ID" value="EQB32701.1"/>
    <property type="molecule type" value="Genomic_DNA"/>
</dbReference>
<feature type="binding site" evidence="8">
    <location>
        <position position="89"/>
    </location>
    <ligand>
        <name>Mg(2+)</name>
        <dbReference type="ChEBI" id="CHEBI:18420"/>
    </ligand>
</feature>
<keyword evidence="6 8" id="KW-0460">Magnesium</keyword>
<protein>
    <recommendedName>
        <fullName evidence="8">Ribonuclease VapC</fullName>
        <shortName evidence="8">RNase VapC</shortName>
        <ecNumber evidence="8">3.1.-.-</ecNumber>
    </recommendedName>
    <alternativeName>
        <fullName evidence="8">Toxin VapC</fullName>
    </alternativeName>
</protein>
<dbReference type="RefSeq" id="WP_021317421.1">
    <property type="nucleotide sequence ID" value="NZ_AUWY01000058.1"/>
</dbReference>
<accession>T0J444</accession>
<evidence type="ECO:0000256" key="5">
    <source>
        <dbReference type="ARBA" id="ARBA00022801"/>
    </source>
</evidence>
<evidence type="ECO:0000256" key="2">
    <source>
        <dbReference type="ARBA" id="ARBA00022649"/>
    </source>
</evidence>